<dbReference type="EMBL" id="VWNA01000003">
    <property type="protein sequence ID" value="MQT15558.1"/>
    <property type="molecule type" value="Genomic_DNA"/>
</dbReference>
<dbReference type="RefSeq" id="WP_153491142.1">
    <property type="nucleotide sequence ID" value="NZ_VWNA01000003.1"/>
</dbReference>
<feature type="chain" id="PRO_5025683170" evidence="1">
    <location>
        <begin position="21"/>
        <end position="205"/>
    </location>
</feature>
<sequence>MKRSALYLAAALALSPVLVATPGLAEGPTTNLADVRSGAFALDPAHAKIIFSTSHFGFSTYYGLFKTFDAKLNFDAKAPAKSTLEVTVQMNSVDTTNPKLDEHLESPDFFDAAKFPTATFKSTKIVVTGAHTGKITGDLTLHGVTKPVTLDATFNGGGENMFKAYVLGFSATTVIKRTEFGIKTYAPAVGDDVKLIISAEFDAVK</sequence>
<dbReference type="SMART" id="SM00867">
    <property type="entry name" value="YceI"/>
    <property type="match status" value="1"/>
</dbReference>
<dbReference type="InterPro" id="IPR036761">
    <property type="entry name" value="TTHA0802/YceI-like_sf"/>
</dbReference>
<dbReference type="AlphaFoldDB" id="A0A6A7YC66"/>
<feature type="domain" description="Lipid/polyisoprenoid-binding YceI-like" evidence="2">
    <location>
        <begin position="39"/>
        <end position="202"/>
    </location>
</feature>
<dbReference type="Gene3D" id="2.40.128.110">
    <property type="entry name" value="Lipid/polyisoprenoid-binding, YceI-like"/>
    <property type="match status" value="1"/>
</dbReference>
<organism evidence="3 4">
    <name type="scientific">Segnochrobactrum spirostomi</name>
    <dbReference type="NCBI Taxonomy" id="2608987"/>
    <lineage>
        <taxon>Bacteria</taxon>
        <taxon>Pseudomonadati</taxon>
        <taxon>Pseudomonadota</taxon>
        <taxon>Alphaproteobacteria</taxon>
        <taxon>Hyphomicrobiales</taxon>
        <taxon>Segnochrobactraceae</taxon>
        <taxon>Segnochrobactrum</taxon>
    </lineage>
</organism>
<keyword evidence="4" id="KW-1185">Reference proteome</keyword>
<keyword evidence="1" id="KW-0732">Signal</keyword>
<dbReference type="SUPFAM" id="SSF101874">
    <property type="entry name" value="YceI-like"/>
    <property type="match status" value="1"/>
</dbReference>
<comment type="caution">
    <text evidence="3">The sequence shown here is derived from an EMBL/GenBank/DDBJ whole genome shotgun (WGS) entry which is preliminary data.</text>
</comment>
<gene>
    <name evidence="3" type="ORF">F0357_23470</name>
</gene>
<dbReference type="InterPro" id="IPR007372">
    <property type="entry name" value="Lipid/polyisoprenoid-bd_YceI"/>
</dbReference>
<evidence type="ECO:0000259" key="2">
    <source>
        <dbReference type="SMART" id="SM00867"/>
    </source>
</evidence>
<protein>
    <submittedName>
        <fullName evidence="3">YceI family protein</fullName>
    </submittedName>
</protein>
<accession>A0A6A7YC66</accession>
<dbReference type="PANTHER" id="PTHR34406:SF1">
    <property type="entry name" value="PROTEIN YCEI"/>
    <property type="match status" value="1"/>
</dbReference>
<evidence type="ECO:0000256" key="1">
    <source>
        <dbReference type="SAM" id="SignalP"/>
    </source>
</evidence>
<evidence type="ECO:0000313" key="3">
    <source>
        <dbReference type="EMBL" id="MQT15558.1"/>
    </source>
</evidence>
<feature type="signal peptide" evidence="1">
    <location>
        <begin position="1"/>
        <end position="20"/>
    </location>
</feature>
<dbReference type="Proteomes" id="UP000332515">
    <property type="component" value="Unassembled WGS sequence"/>
</dbReference>
<dbReference type="PANTHER" id="PTHR34406">
    <property type="entry name" value="PROTEIN YCEI"/>
    <property type="match status" value="1"/>
</dbReference>
<dbReference type="Pfam" id="PF04264">
    <property type="entry name" value="YceI"/>
    <property type="match status" value="1"/>
</dbReference>
<reference evidence="3 4" key="1">
    <citation type="submission" date="2019-09" db="EMBL/GenBank/DDBJ databases">
        <title>Segnochrobactrum spirostomi gen. nov., sp. nov., isolated from the ciliate Spirostomum cf. yagiui and description of a novel family, Segnochrobactraceae fam. nov. within the order Rhizobiales of the class Alphaproteobacteria.</title>
        <authorList>
            <person name="Akter S."/>
            <person name="Shazib S.U.A."/>
            <person name="Shin M.K."/>
        </authorList>
    </citation>
    <scope>NUCLEOTIDE SEQUENCE [LARGE SCALE GENOMIC DNA]</scope>
    <source>
        <strain evidence="3 4">Sp-1</strain>
    </source>
</reference>
<name>A0A6A7YC66_9HYPH</name>
<proteinExistence type="predicted"/>
<evidence type="ECO:0000313" key="4">
    <source>
        <dbReference type="Proteomes" id="UP000332515"/>
    </source>
</evidence>